<dbReference type="InterPro" id="IPR006091">
    <property type="entry name" value="Acyl-CoA_Oxase/DH_mid-dom"/>
</dbReference>
<evidence type="ECO:0000256" key="5">
    <source>
        <dbReference type="ARBA" id="ARBA00023002"/>
    </source>
</evidence>
<evidence type="ECO:0000259" key="9">
    <source>
        <dbReference type="Pfam" id="PF02770"/>
    </source>
</evidence>
<evidence type="ECO:0000256" key="3">
    <source>
        <dbReference type="ARBA" id="ARBA00022630"/>
    </source>
</evidence>
<feature type="domain" description="Acyl-CoA dehydrogenase/oxidase C-terminal" evidence="8">
    <location>
        <begin position="229"/>
        <end position="331"/>
    </location>
</feature>
<keyword evidence="11" id="KW-1185">Reference proteome</keyword>
<dbReference type="GO" id="GO:0016627">
    <property type="term" value="F:oxidoreductase activity, acting on the CH-CH group of donors"/>
    <property type="evidence" value="ECO:0007669"/>
    <property type="project" value="InterPro"/>
</dbReference>
<evidence type="ECO:0000256" key="7">
    <source>
        <dbReference type="SAM" id="MobiDB-lite"/>
    </source>
</evidence>
<dbReference type="RefSeq" id="WP_272735815.1">
    <property type="nucleotide sequence ID" value="NZ_CP116942.1"/>
</dbReference>
<feature type="region of interest" description="Disordered" evidence="7">
    <location>
        <begin position="332"/>
        <end position="356"/>
    </location>
</feature>
<evidence type="ECO:0000313" key="10">
    <source>
        <dbReference type="EMBL" id="WCO66292.1"/>
    </source>
</evidence>
<dbReference type="Proteomes" id="UP001216390">
    <property type="component" value="Chromosome"/>
</dbReference>
<sequence length="356" mass="37888">MVQRRTLGPPSGLGMMLAAPTRIAHASGELQRRLLPDILSGQQGWCQLFSEPGAGSDLAGLQCRAERDGDEWVVTGQKVWTSLGQWADYGMLIARTDPDAPKHRGITYFAFPMLQDGVEVRPLREMTGRALFNEVFLDEARVPHGNVVGDVGDGWRVANTTLMVERSGIGGNNVAAPSAALPGTIAGHLARPAGSFEHEVAVLGEGGVGPDCVATLIRLAEENHKLADPTIRDDLMRLHSMAEITGWHLGRMKSGNAATGGEGNLAKLRNSEAIRLARDLGCRILGADATLVGPDAGSGGSIQEMTVFSPSPSIYGGSDQVQRNIIGERILGLPKEPGPDKVTPFRDLPQNTSPSR</sequence>
<gene>
    <name evidence="10" type="ORF">PO878_17465</name>
</gene>
<protein>
    <submittedName>
        <fullName evidence="10">Acyl-CoA dehydrogenase family protein</fullName>
    </submittedName>
</protein>
<dbReference type="EMBL" id="CP116942">
    <property type="protein sequence ID" value="WCO66292.1"/>
    <property type="molecule type" value="Genomic_DNA"/>
</dbReference>
<dbReference type="SUPFAM" id="SSF47203">
    <property type="entry name" value="Acyl-CoA dehydrogenase C-terminal domain-like"/>
    <property type="match status" value="1"/>
</dbReference>
<dbReference type="FunFam" id="2.40.110.10:FF:000011">
    <property type="entry name" value="Acyl-CoA dehydrogenase FadE34"/>
    <property type="match status" value="1"/>
</dbReference>
<dbReference type="KEGG" id="ima:PO878_17465"/>
<name>A0AAF0BT40_9ACTN</name>
<comment type="cofactor">
    <cofactor evidence="1 6">
        <name>FAD</name>
        <dbReference type="ChEBI" id="CHEBI:57692"/>
    </cofactor>
</comment>
<keyword evidence="5 6" id="KW-0560">Oxidoreductase</keyword>
<keyword evidence="4 6" id="KW-0274">FAD</keyword>
<dbReference type="Gene3D" id="2.40.110.10">
    <property type="entry name" value="Butyryl-CoA Dehydrogenase, subunit A, domain 2"/>
    <property type="match status" value="1"/>
</dbReference>
<accession>A0AAF0BT40</accession>
<evidence type="ECO:0000256" key="6">
    <source>
        <dbReference type="RuleBase" id="RU362125"/>
    </source>
</evidence>
<evidence type="ECO:0000256" key="1">
    <source>
        <dbReference type="ARBA" id="ARBA00001974"/>
    </source>
</evidence>
<dbReference type="InterPro" id="IPR052161">
    <property type="entry name" value="Mycobact_Acyl-CoA_DH"/>
</dbReference>
<dbReference type="SUPFAM" id="SSF56645">
    <property type="entry name" value="Acyl-CoA dehydrogenase NM domain-like"/>
    <property type="match status" value="1"/>
</dbReference>
<dbReference type="Pfam" id="PF00441">
    <property type="entry name" value="Acyl-CoA_dh_1"/>
    <property type="match status" value="1"/>
</dbReference>
<dbReference type="PANTHER" id="PTHR43292:SF4">
    <property type="entry name" value="ACYL-COA DEHYDROGENASE FADE34"/>
    <property type="match status" value="1"/>
</dbReference>
<organism evidence="10 11">
    <name type="scientific">Iamia majanohamensis</name>
    <dbReference type="NCBI Taxonomy" id="467976"/>
    <lineage>
        <taxon>Bacteria</taxon>
        <taxon>Bacillati</taxon>
        <taxon>Actinomycetota</taxon>
        <taxon>Acidimicrobiia</taxon>
        <taxon>Acidimicrobiales</taxon>
        <taxon>Iamiaceae</taxon>
        <taxon>Iamia</taxon>
    </lineage>
</organism>
<dbReference type="InterPro" id="IPR036250">
    <property type="entry name" value="AcylCo_DH-like_C"/>
</dbReference>
<feature type="domain" description="Acyl-CoA oxidase/dehydrogenase middle" evidence="9">
    <location>
        <begin position="46"/>
        <end position="129"/>
    </location>
</feature>
<comment type="similarity">
    <text evidence="2 6">Belongs to the acyl-CoA dehydrogenase family.</text>
</comment>
<dbReference type="InterPro" id="IPR046373">
    <property type="entry name" value="Acyl-CoA_Oxase/DH_mid-dom_sf"/>
</dbReference>
<dbReference type="AlphaFoldDB" id="A0AAF0BT40"/>
<dbReference type="PANTHER" id="PTHR43292">
    <property type="entry name" value="ACYL-COA DEHYDROGENASE"/>
    <property type="match status" value="1"/>
</dbReference>
<proteinExistence type="inferred from homology"/>
<evidence type="ECO:0000313" key="11">
    <source>
        <dbReference type="Proteomes" id="UP001216390"/>
    </source>
</evidence>
<dbReference type="Gene3D" id="1.20.140.10">
    <property type="entry name" value="Butyryl-CoA Dehydrogenase, subunit A, domain 3"/>
    <property type="match status" value="1"/>
</dbReference>
<evidence type="ECO:0000256" key="2">
    <source>
        <dbReference type="ARBA" id="ARBA00009347"/>
    </source>
</evidence>
<evidence type="ECO:0000259" key="8">
    <source>
        <dbReference type="Pfam" id="PF00441"/>
    </source>
</evidence>
<dbReference type="GO" id="GO:0005886">
    <property type="term" value="C:plasma membrane"/>
    <property type="evidence" value="ECO:0007669"/>
    <property type="project" value="TreeGrafter"/>
</dbReference>
<dbReference type="InterPro" id="IPR009075">
    <property type="entry name" value="AcylCo_DH/oxidase_C"/>
</dbReference>
<dbReference type="InterPro" id="IPR009100">
    <property type="entry name" value="AcylCoA_DH/oxidase_NM_dom_sf"/>
</dbReference>
<reference evidence="10" key="1">
    <citation type="submission" date="2023-01" db="EMBL/GenBank/DDBJ databases">
        <title>The diversity of Class Acidimicrobiia in South China Sea sediment environments and the proposal of Iamia marina sp. nov., a novel species of the genus Iamia.</title>
        <authorList>
            <person name="He Y."/>
            <person name="Tian X."/>
        </authorList>
    </citation>
    <scope>NUCLEOTIDE SEQUENCE</scope>
    <source>
        <strain evidence="10">DSM 19957</strain>
    </source>
</reference>
<evidence type="ECO:0000256" key="4">
    <source>
        <dbReference type="ARBA" id="ARBA00022827"/>
    </source>
</evidence>
<keyword evidence="3 6" id="KW-0285">Flavoprotein</keyword>
<dbReference type="Pfam" id="PF02770">
    <property type="entry name" value="Acyl-CoA_dh_M"/>
    <property type="match status" value="1"/>
</dbReference>